<dbReference type="SUPFAM" id="SSF117892">
    <property type="entry name" value="Band 7/SPFH domain"/>
    <property type="match status" value="1"/>
</dbReference>
<feature type="domain" description="Band 7" evidence="2">
    <location>
        <begin position="62"/>
        <end position="241"/>
    </location>
</feature>
<dbReference type="EMBL" id="BAABLP010000002">
    <property type="protein sequence ID" value="GAA4744361.1"/>
    <property type="molecule type" value="Genomic_DNA"/>
</dbReference>
<dbReference type="Proteomes" id="UP001500121">
    <property type="component" value="Unassembled WGS sequence"/>
</dbReference>
<reference evidence="4" key="1">
    <citation type="journal article" date="2019" name="Int. J. Syst. Evol. Microbiol.">
        <title>The Global Catalogue of Microorganisms (GCM) 10K type strain sequencing project: providing services to taxonomists for standard genome sequencing and annotation.</title>
        <authorList>
            <consortium name="The Broad Institute Genomics Platform"/>
            <consortium name="The Broad Institute Genome Sequencing Center for Infectious Disease"/>
            <person name="Wu L."/>
            <person name="Ma J."/>
        </authorList>
    </citation>
    <scope>NUCLEOTIDE SEQUENCE [LARGE SCALE GENOMIC DNA]</scope>
    <source>
        <strain evidence="4">JCM 19015</strain>
    </source>
</reference>
<dbReference type="Gene3D" id="3.30.479.30">
    <property type="entry name" value="Band 7 domain"/>
    <property type="match status" value="1"/>
</dbReference>
<dbReference type="Pfam" id="PF01145">
    <property type="entry name" value="Band_7"/>
    <property type="match status" value="1"/>
</dbReference>
<name>A0ABP8Z242_9MICO</name>
<evidence type="ECO:0000256" key="1">
    <source>
        <dbReference type="SAM" id="Phobius"/>
    </source>
</evidence>
<sequence>MHVFVVGLLLLVAAVLVFVVLAARSRRRKGAESAPQRRNRLIGLASAAAAAVLGVVLLGGSSVYAQDTGDASVIVSWTGDILGQEITPGLHVKAPWSEVKTFSVRNQQVVFAGSRAETDFTGGSATGPDITVQDSDGVTSNIDIAVRYSIRPDQVTTIYKQFRDETNFVSQFVTQDIRSTVRDAPNGFSTLDLITKRAELNTAIQKSLEQRWQGTGVTVDSVSLQQITPPASVTAAYAAAQNAQIKVSTEKNLLQAAQVSAQQQVVQAQAKAKANDTLNKSLTSNVLKQNYIDTLSKLAASGNVVVVPEGFGGIVNVK</sequence>
<evidence type="ECO:0000313" key="3">
    <source>
        <dbReference type="EMBL" id="GAA4744361.1"/>
    </source>
</evidence>
<proteinExistence type="predicted"/>
<keyword evidence="4" id="KW-1185">Reference proteome</keyword>
<evidence type="ECO:0000259" key="2">
    <source>
        <dbReference type="SMART" id="SM00244"/>
    </source>
</evidence>
<feature type="transmembrane region" description="Helical" evidence="1">
    <location>
        <begin position="6"/>
        <end position="23"/>
    </location>
</feature>
<dbReference type="PANTHER" id="PTHR23222">
    <property type="entry name" value="PROHIBITIN"/>
    <property type="match status" value="1"/>
</dbReference>
<dbReference type="InterPro" id="IPR001107">
    <property type="entry name" value="Band_7"/>
</dbReference>
<protein>
    <recommendedName>
        <fullName evidence="2">Band 7 domain-containing protein</fullName>
    </recommendedName>
</protein>
<comment type="caution">
    <text evidence="3">The sequence shown here is derived from an EMBL/GenBank/DDBJ whole genome shotgun (WGS) entry which is preliminary data.</text>
</comment>
<keyword evidence="1" id="KW-0812">Transmembrane</keyword>
<feature type="transmembrane region" description="Helical" evidence="1">
    <location>
        <begin position="44"/>
        <end position="65"/>
    </location>
</feature>
<organism evidence="3 4">
    <name type="scientific">Amnibacterium soli</name>
    <dbReference type="NCBI Taxonomy" id="1282736"/>
    <lineage>
        <taxon>Bacteria</taxon>
        <taxon>Bacillati</taxon>
        <taxon>Actinomycetota</taxon>
        <taxon>Actinomycetes</taxon>
        <taxon>Micrococcales</taxon>
        <taxon>Microbacteriaceae</taxon>
        <taxon>Amnibacterium</taxon>
    </lineage>
</organism>
<gene>
    <name evidence="3" type="ORF">GCM10025783_15040</name>
</gene>
<evidence type="ECO:0000313" key="4">
    <source>
        <dbReference type="Proteomes" id="UP001500121"/>
    </source>
</evidence>
<accession>A0ABP8Z242</accession>
<dbReference type="InterPro" id="IPR036013">
    <property type="entry name" value="Band_7/SPFH_dom_sf"/>
</dbReference>
<keyword evidence="1" id="KW-0472">Membrane</keyword>
<dbReference type="SMART" id="SM00244">
    <property type="entry name" value="PHB"/>
    <property type="match status" value="1"/>
</dbReference>
<keyword evidence="1" id="KW-1133">Transmembrane helix</keyword>
<dbReference type="PANTHER" id="PTHR23222:SF0">
    <property type="entry name" value="PROHIBITIN 1"/>
    <property type="match status" value="1"/>
</dbReference>
<dbReference type="InterPro" id="IPR000163">
    <property type="entry name" value="Prohibitin"/>
</dbReference>